<evidence type="ECO:0000256" key="1">
    <source>
        <dbReference type="SAM" id="MobiDB-lite"/>
    </source>
</evidence>
<reference evidence="2 3" key="1">
    <citation type="submission" date="2013-07" db="EMBL/GenBank/DDBJ databases">
        <title>Comparative Genomic and Metabolomic Analysis of Twelve Strains of Pseudoalteromonas luteoviolacea.</title>
        <authorList>
            <person name="Vynne N.G."/>
            <person name="Mansson M."/>
            <person name="Gram L."/>
        </authorList>
    </citation>
    <scope>NUCLEOTIDE SEQUENCE [LARGE SCALE GENOMIC DNA]</scope>
    <source>
        <strain evidence="2 3">H33</strain>
    </source>
</reference>
<evidence type="ECO:0000313" key="3">
    <source>
        <dbReference type="Proteomes" id="UP000076503"/>
    </source>
</evidence>
<accession>A0A166ZL18</accession>
<organism evidence="2 3">
    <name type="scientific">Pseudoalteromonas luteoviolacea H33</name>
    <dbReference type="NCBI Taxonomy" id="1365251"/>
    <lineage>
        <taxon>Bacteria</taxon>
        <taxon>Pseudomonadati</taxon>
        <taxon>Pseudomonadota</taxon>
        <taxon>Gammaproteobacteria</taxon>
        <taxon>Alteromonadales</taxon>
        <taxon>Pseudoalteromonadaceae</taxon>
        <taxon>Pseudoalteromonas</taxon>
    </lineage>
</organism>
<dbReference type="OrthoDB" id="6284277at2"/>
<sequence>MNLKKNGLLIAILGAIQLTGCGGSDNNTSANQPVAERPSTENPPSTVEPNFSLTTFKSNACGSKAVVADIVYHSADGSFISSEKTSTSGEVASTLPENTQHVSLVYNATTENGEKHLQIQTLLNVAEGFKIDSLSFNDKEPCGCSAITYDLRTLKAESPDSTVFNVGATPILLSEAQEQFNTCATDAQTLVFTQSEAGHKGGLYDTSKAATITLSDQQITAPGTLVDLSTMQFDDQETINFSSHSGNNEVHSVIVNQAAYTHPSYKDKNQLVIFNDLETVNYLSLNRPRHMQLTDDLSYTSYFTAMNRVSDEGKISDLTHIQLDDVLTSAYESFVNSIKEESHMAELDFSAVDKRVNLATVNYAWENDIQGKAHWQIITDGEETIPQLEFDDVVQKVEPDNLSVTLTLNALNTEHTFNDLRAAYLNSMISFEKRVESKLFDKMASYSLTHQPK</sequence>
<dbReference type="RefSeq" id="WP_063364278.1">
    <property type="nucleotide sequence ID" value="NZ_AUXZ01000141.1"/>
</dbReference>
<evidence type="ECO:0000313" key="2">
    <source>
        <dbReference type="EMBL" id="KZN44421.1"/>
    </source>
</evidence>
<feature type="region of interest" description="Disordered" evidence="1">
    <location>
        <begin position="23"/>
        <end position="47"/>
    </location>
</feature>
<proteinExistence type="predicted"/>
<dbReference type="PATRIC" id="fig|1365251.3.peg.5191"/>
<dbReference type="Proteomes" id="UP000076503">
    <property type="component" value="Unassembled WGS sequence"/>
</dbReference>
<gene>
    <name evidence="2" type="ORF">N476_05340</name>
</gene>
<comment type="caution">
    <text evidence="2">The sequence shown here is derived from an EMBL/GenBank/DDBJ whole genome shotgun (WGS) entry which is preliminary data.</text>
</comment>
<name>A0A166ZL18_9GAMM</name>
<dbReference type="EMBL" id="AUXZ01000141">
    <property type="protein sequence ID" value="KZN44421.1"/>
    <property type="molecule type" value="Genomic_DNA"/>
</dbReference>
<protein>
    <submittedName>
        <fullName evidence="2">Uncharacterized protein</fullName>
    </submittedName>
</protein>
<dbReference type="AlphaFoldDB" id="A0A166ZL18"/>